<gene>
    <name evidence="2" type="ORF">CUESP1_2147</name>
</gene>
<dbReference type="Proteomes" id="UP000245423">
    <property type="component" value="Chromosome 1"/>
</dbReference>
<sequence length="526" mass="60344">MTEKLGFSKIARVLSIPILAFVMWYILLPPINLHSLEFWIYLIINLLYGIIILITFNKKHYRFFIIPGILIILLIILKLSSATIFHSKRYANLINKENSTFEEDIKEASFQQVPTVDRDTAQRLGSRKMGEMLDLVSQYNVSNAYTQINFEDKPVRVTPLEYNGFLKWIGNKNEGIPNYIIVDMIDGKVELKKLKNNIKYSKSDKFSRDIYRYLRLNYPMDMFSRINFEIDEEGTPYWVAPVYQNTIGWFGGLDVKEVILTNATNGETSKYDIQDVPKWVDRIFDADEIIGQLNWNGGLQSGFFNSLFAQKGVLQTTEGYNYLAIDDDVYLYTGMTSVGADESNVGFVLVNLRTKDTKFYKMSSAEEFSAMESAEGAVQEKGYTSTFPILLNIDNKPTYFMSLKDEAGLVKMYALVDAQNYQQVSIGTTVSNVVSSHIGKDLANIQTEEDEEPTEFLNINGKIISIESVVIDGNTHYYFILDNSNNIFIANIRVSERLPFIKADDEVSIEYYEKNNFNQVRKLKVE</sequence>
<dbReference type="OrthoDB" id="3169575at2"/>
<accession>A0A1M4PPU5</accession>
<dbReference type="RefSeq" id="WP_109840645.1">
    <property type="nucleotide sequence ID" value="NZ_LT669839.1"/>
</dbReference>
<protein>
    <recommendedName>
        <fullName evidence="4">Cell shape-determining protein</fullName>
    </recommendedName>
</protein>
<keyword evidence="1" id="KW-1133">Transmembrane helix</keyword>
<name>A0A1M4PPU5_9FIRM</name>
<dbReference type="AlphaFoldDB" id="A0A1M4PPU5"/>
<feature type="transmembrane region" description="Helical" evidence="1">
    <location>
        <begin position="12"/>
        <end position="32"/>
    </location>
</feature>
<keyword evidence="1" id="KW-0472">Membrane</keyword>
<evidence type="ECO:0008006" key="4">
    <source>
        <dbReference type="Google" id="ProtNLM"/>
    </source>
</evidence>
<keyword evidence="3" id="KW-1185">Reference proteome</keyword>
<evidence type="ECO:0000313" key="2">
    <source>
        <dbReference type="EMBL" id="SHD77501.1"/>
    </source>
</evidence>
<evidence type="ECO:0000256" key="1">
    <source>
        <dbReference type="SAM" id="Phobius"/>
    </source>
</evidence>
<feature type="transmembrane region" description="Helical" evidence="1">
    <location>
        <begin position="38"/>
        <end position="56"/>
    </location>
</feature>
<dbReference type="EMBL" id="LT669839">
    <property type="protein sequence ID" value="SHD77501.1"/>
    <property type="molecule type" value="Genomic_DNA"/>
</dbReference>
<feature type="transmembrane region" description="Helical" evidence="1">
    <location>
        <begin position="63"/>
        <end position="85"/>
    </location>
</feature>
<keyword evidence="1" id="KW-0812">Transmembrane</keyword>
<proteinExistence type="predicted"/>
<reference evidence="2 3" key="1">
    <citation type="submission" date="2016-11" db="EMBL/GenBank/DDBJ databases">
        <authorList>
            <person name="Manzoor S."/>
        </authorList>
    </citation>
    <scope>NUCLEOTIDE SEQUENCE [LARGE SCALE GENOMIC DNA]</scope>
    <source>
        <strain evidence="2">Clostridium ultunense strain Esp</strain>
    </source>
</reference>
<evidence type="ECO:0000313" key="3">
    <source>
        <dbReference type="Proteomes" id="UP000245423"/>
    </source>
</evidence>
<organism evidence="2 3">
    <name type="scientific">[Clostridium] ultunense Esp</name>
    <dbReference type="NCBI Taxonomy" id="1288971"/>
    <lineage>
        <taxon>Bacteria</taxon>
        <taxon>Bacillati</taxon>
        <taxon>Bacillota</taxon>
        <taxon>Tissierellia</taxon>
        <taxon>Tissierellales</taxon>
        <taxon>Tepidimicrobiaceae</taxon>
        <taxon>Schnuerera</taxon>
    </lineage>
</organism>